<gene>
    <name evidence="2" type="ORF">DFH08DRAFT_973696</name>
</gene>
<evidence type="ECO:0000256" key="1">
    <source>
        <dbReference type="SAM" id="MobiDB-lite"/>
    </source>
</evidence>
<proteinExistence type="predicted"/>
<sequence>MLTAPPRIDFLAAMRSLAIDPLVERGGYDRLLFSNDVFVEAEAIVELLHTKDGDYDMACGVDFHNRGCVSTPSLPLLPLPRANYDLFTGTQLPRRLYDLWVVRDRRGDLVSALRPYFLDDPSLHQAMNDEPVSAFTCWNGIVSIRAEPFLPPSLRPTTTGKQLSSAPLTHPLPSTTEVTPSAPPLRFRPSSLATGECFSSESFNLPYDLQRVFALSDIYVNARVITAYQWRFYVWFNWYISGAELEGEERINKGTRVDDAGAVLEGGARSWVADDYGCS</sequence>
<reference evidence="2" key="1">
    <citation type="submission" date="2023-03" db="EMBL/GenBank/DDBJ databases">
        <title>Massive genome expansion in bonnet fungi (Mycena s.s.) driven by repeated elements and novel gene families across ecological guilds.</title>
        <authorList>
            <consortium name="Lawrence Berkeley National Laboratory"/>
            <person name="Harder C.B."/>
            <person name="Miyauchi S."/>
            <person name="Viragh M."/>
            <person name="Kuo A."/>
            <person name="Thoen E."/>
            <person name="Andreopoulos B."/>
            <person name="Lu D."/>
            <person name="Skrede I."/>
            <person name="Drula E."/>
            <person name="Henrissat B."/>
            <person name="Morin E."/>
            <person name="Kohler A."/>
            <person name="Barry K."/>
            <person name="LaButti K."/>
            <person name="Morin E."/>
            <person name="Salamov A."/>
            <person name="Lipzen A."/>
            <person name="Mereny Z."/>
            <person name="Hegedus B."/>
            <person name="Baldrian P."/>
            <person name="Stursova M."/>
            <person name="Weitz H."/>
            <person name="Taylor A."/>
            <person name="Grigoriev I.V."/>
            <person name="Nagy L.G."/>
            <person name="Martin F."/>
            <person name="Kauserud H."/>
        </authorList>
    </citation>
    <scope>NUCLEOTIDE SEQUENCE</scope>
    <source>
        <strain evidence="2">CBHHK002</strain>
    </source>
</reference>
<feature type="compositionally biased region" description="Polar residues" evidence="1">
    <location>
        <begin position="155"/>
        <end position="179"/>
    </location>
</feature>
<comment type="caution">
    <text evidence="2">The sequence shown here is derived from an EMBL/GenBank/DDBJ whole genome shotgun (WGS) entry which is preliminary data.</text>
</comment>
<accession>A0AAD6Z9P3</accession>
<dbReference type="GO" id="GO:0016757">
    <property type="term" value="F:glycosyltransferase activity"/>
    <property type="evidence" value="ECO:0007669"/>
    <property type="project" value="UniProtKB-KW"/>
</dbReference>
<name>A0AAD6Z9P3_9AGAR</name>
<keyword evidence="2" id="KW-0808">Transferase</keyword>
<feature type="region of interest" description="Disordered" evidence="1">
    <location>
        <begin position="153"/>
        <end position="184"/>
    </location>
</feature>
<dbReference type="PANTHER" id="PTHR34144:SF7">
    <property type="entry name" value="EXPORT PROTEIN (CAP59), PUTATIVE (AFU_ORTHOLOGUE AFUA_7G05020)-RELATED"/>
    <property type="match status" value="1"/>
</dbReference>
<organism evidence="2 3">
    <name type="scientific">Mycena albidolilacea</name>
    <dbReference type="NCBI Taxonomy" id="1033008"/>
    <lineage>
        <taxon>Eukaryota</taxon>
        <taxon>Fungi</taxon>
        <taxon>Dikarya</taxon>
        <taxon>Basidiomycota</taxon>
        <taxon>Agaricomycotina</taxon>
        <taxon>Agaricomycetes</taxon>
        <taxon>Agaricomycetidae</taxon>
        <taxon>Agaricales</taxon>
        <taxon>Marasmiineae</taxon>
        <taxon>Mycenaceae</taxon>
        <taxon>Mycena</taxon>
    </lineage>
</organism>
<evidence type="ECO:0000313" key="3">
    <source>
        <dbReference type="Proteomes" id="UP001218218"/>
    </source>
</evidence>
<dbReference type="AlphaFoldDB" id="A0AAD6Z9P3"/>
<dbReference type="InterPro" id="IPR021047">
    <property type="entry name" value="Mannosyltransferase_CMT1"/>
</dbReference>
<dbReference type="Pfam" id="PF11735">
    <property type="entry name" value="CAP59_mtransfer"/>
    <property type="match status" value="1"/>
</dbReference>
<dbReference type="Proteomes" id="UP001218218">
    <property type="component" value="Unassembled WGS sequence"/>
</dbReference>
<keyword evidence="2" id="KW-0328">Glycosyltransferase</keyword>
<keyword evidence="3" id="KW-1185">Reference proteome</keyword>
<protein>
    <submittedName>
        <fullName evidence="2">Cryptococcal mannosyltransferase 1-domain-containing protein</fullName>
    </submittedName>
</protein>
<dbReference type="EMBL" id="JARIHO010000073">
    <property type="protein sequence ID" value="KAJ7312313.1"/>
    <property type="molecule type" value="Genomic_DNA"/>
</dbReference>
<dbReference type="PANTHER" id="PTHR34144">
    <property type="entry name" value="CHROMOSOME 8, WHOLE GENOME SHOTGUN SEQUENCE"/>
    <property type="match status" value="1"/>
</dbReference>
<evidence type="ECO:0000313" key="2">
    <source>
        <dbReference type="EMBL" id="KAJ7312313.1"/>
    </source>
</evidence>